<evidence type="ECO:0000259" key="5">
    <source>
        <dbReference type="Pfam" id="PF08241"/>
    </source>
</evidence>
<dbReference type="PROSITE" id="PS50088">
    <property type="entry name" value="ANK_REPEAT"/>
    <property type="match status" value="2"/>
</dbReference>
<dbReference type="Gene3D" id="3.40.50.300">
    <property type="entry name" value="P-loop containing nucleotide triphosphate hydrolases"/>
    <property type="match status" value="1"/>
</dbReference>
<reference evidence="6" key="1">
    <citation type="submission" date="2021-02" db="EMBL/GenBank/DDBJ databases">
        <authorList>
            <person name="Nowell W R."/>
        </authorList>
    </citation>
    <scope>NUCLEOTIDE SEQUENCE</scope>
</reference>
<dbReference type="InterPro" id="IPR011029">
    <property type="entry name" value="DEATH-like_dom_sf"/>
</dbReference>
<feature type="domain" description="Methyltransferase type 11" evidence="5">
    <location>
        <begin position="142"/>
        <end position="239"/>
    </location>
</feature>
<dbReference type="PANTHER" id="PTHR24173">
    <property type="entry name" value="ANKYRIN REPEAT CONTAINING"/>
    <property type="match status" value="1"/>
</dbReference>
<dbReference type="CDD" id="cd02440">
    <property type="entry name" value="AdoMet_MTases"/>
    <property type="match status" value="1"/>
</dbReference>
<feature type="compositionally biased region" description="Basic and acidic residues" evidence="4">
    <location>
        <begin position="790"/>
        <end position="799"/>
    </location>
</feature>
<keyword evidence="1" id="KW-0677">Repeat</keyword>
<dbReference type="PANTHER" id="PTHR24173:SF74">
    <property type="entry name" value="ANKYRIN REPEAT DOMAIN-CONTAINING PROTEIN 16"/>
    <property type="match status" value="1"/>
</dbReference>
<dbReference type="SUPFAM" id="SSF53335">
    <property type="entry name" value="S-adenosyl-L-methionine-dependent methyltransferases"/>
    <property type="match status" value="1"/>
</dbReference>
<dbReference type="SMART" id="SM00248">
    <property type="entry name" value="ANK"/>
    <property type="match status" value="3"/>
</dbReference>
<organism evidence="6 7">
    <name type="scientific">Adineta steineri</name>
    <dbReference type="NCBI Taxonomy" id="433720"/>
    <lineage>
        <taxon>Eukaryota</taxon>
        <taxon>Metazoa</taxon>
        <taxon>Spiralia</taxon>
        <taxon>Gnathifera</taxon>
        <taxon>Rotifera</taxon>
        <taxon>Eurotatoria</taxon>
        <taxon>Bdelloidea</taxon>
        <taxon>Adinetida</taxon>
        <taxon>Adinetidae</taxon>
        <taxon>Adineta</taxon>
    </lineage>
</organism>
<dbReference type="InterPro" id="IPR027417">
    <property type="entry name" value="P-loop_NTPase"/>
</dbReference>
<dbReference type="Gene3D" id="1.25.40.20">
    <property type="entry name" value="Ankyrin repeat-containing domain"/>
    <property type="match status" value="1"/>
</dbReference>
<feature type="repeat" description="ANK" evidence="3">
    <location>
        <begin position="327"/>
        <end position="359"/>
    </location>
</feature>
<accession>A0A814GID9</accession>
<dbReference type="AlphaFoldDB" id="A0A814GID9"/>
<feature type="region of interest" description="Disordered" evidence="4">
    <location>
        <begin position="785"/>
        <end position="814"/>
    </location>
</feature>
<evidence type="ECO:0000313" key="7">
    <source>
        <dbReference type="Proteomes" id="UP000663845"/>
    </source>
</evidence>
<feature type="compositionally biased region" description="Polar residues" evidence="4">
    <location>
        <begin position="800"/>
        <end position="814"/>
    </location>
</feature>
<sequence length="814" mass="92249">MRHRLRYLVLILIAGVSLFLLKSESKFRDVIQMPYNLMVSKVPISTSTVHLTQLTTTSSNKQTFPITTQAPATIIAAYNRFQNVLSRYGNVQQWSANEFDAKLHHLSHWSHLNAQQWLDFVNKSIAKLDPPMSTTKNFTFFELGVGVGAFSRRLLLQYPYANGIGVDIVRDAIDIARIVLPSDRMKLYTVSNNEYNMIDNSTIDHIIVPGVICYFPSVASIENLIRELVRIAKPGASMCFTMIPFDASGKFSCNLIISPSFWSKKRIRSLGIRVTSRQNMSEWNLPYSRYRYANHETPLHYASREGLLPIVEALTSFGCRMDLRNKSDATSLHLSARHGHTEIARFLCLAGLNINIQDKDGRTACQLAEINGNTEIVQLLKALSMDNRAVFMEQLISTKQPLRRIKLKLFGGNNSGKTTLIDSLKCSFLNSFFRRNRLTSSKKTNALANRKSVILDESEVFNDYNSKGVSVQQITCTGGGQYSVWDFAGTEIYHSTYDHFIGDFNCIHVLLFDISDDIQQLEQHIIYWLEFLRIRISVQEPLAIPTRRVLTNLTSLPVTDRETFCLTPSSPCSNRSFTFFDSKVNTSPFYRTYSPKLIVQTLMQQYGINQSSVLDGNNNHRVTIINQHPSTDSLNSSHSSVSTKDISNNNTTADFNEDLIDLLCCGSNEIFSNLIMGIDLPISIFSLKTRQLLCRLFDKQDKMGRDWCLLAIALQQQHLIPQLDLDDIYQSKTNQLLEELGKKQSSLTLRYFLQKLLDIDRRDAFEVVANTCPIFQFANTNGAAIQPSSNEHDQHDSHDSGIQNSNNTIASLNR</sequence>
<dbReference type="SUPFAM" id="SSF48403">
    <property type="entry name" value="Ankyrin repeat"/>
    <property type="match status" value="1"/>
</dbReference>
<dbReference type="EMBL" id="CAJNOG010000138">
    <property type="protein sequence ID" value="CAF0996769.1"/>
    <property type="molecule type" value="Genomic_DNA"/>
</dbReference>
<feature type="repeat" description="ANK" evidence="3">
    <location>
        <begin position="294"/>
        <end position="326"/>
    </location>
</feature>
<dbReference type="InterPro" id="IPR029063">
    <property type="entry name" value="SAM-dependent_MTases_sf"/>
</dbReference>
<dbReference type="SUPFAM" id="SSF52540">
    <property type="entry name" value="P-loop containing nucleoside triphosphate hydrolases"/>
    <property type="match status" value="1"/>
</dbReference>
<dbReference type="Pfam" id="PF12796">
    <property type="entry name" value="Ank_2"/>
    <property type="match status" value="1"/>
</dbReference>
<dbReference type="GO" id="GO:0008757">
    <property type="term" value="F:S-adenosylmethionine-dependent methyltransferase activity"/>
    <property type="evidence" value="ECO:0007669"/>
    <property type="project" value="InterPro"/>
</dbReference>
<dbReference type="InterPro" id="IPR036770">
    <property type="entry name" value="Ankyrin_rpt-contain_sf"/>
</dbReference>
<proteinExistence type="predicted"/>
<name>A0A814GID9_9BILA</name>
<evidence type="ECO:0000313" key="6">
    <source>
        <dbReference type="EMBL" id="CAF0996769.1"/>
    </source>
</evidence>
<dbReference type="Pfam" id="PF08241">
    <property type="entry name" value="Methyltransf_11"/>
    <property type="match status" value="1"/>
</dbReference>
<evidence type="ECO:0000256" key="2">
    <source>
        <dbReference type="ARBA" id="ARBA00023043"/>
    </source>
</evidence>
<dbReference type="Proteomes" id="UP000663845">
    <property type="component" value="Unassembled WGS sequence"/>
</dbReference>
<dbReference type="SUPFAM" id="SSF47986">
    <property type="entry name" value="DEATH domain"/>
    <property type="match status" value="1"/>
</dbReference>
<dbReference type="InterPro" id="IPR013216">
    <property type="entry name" value="Methyltransf_11"/>
</dbReference>
<dbReference type="Gene3D" id="1.10.533.10">
    <property type="entry name" value="Death Domain, Fas"/>
    <property type="match status" value="1"/>
</dbReference>
<dbReference type="InterPro" id="IPR002110">
    <property type="entry name" value="Ankyrin_rpt"/>
</dbReference>
<evidence type="ECO:0000256" key="3">
    <source>
        <dbReference type="PROSITE-ProRule" id="PRU00023"/>
    </source>
</evidence>
<dbReference type="Gene3D" id="3.40.50.150">
    <property type="entry name" value="Vaccinia Virus protein VP39"/>
    <property type="match status" value="1"/>
</dbReference>
<protein>
    <recommendedName>
        <fullName evidence="5">Methyltransferase type 11 domain-containing protein</fullName>
    </recommendedName>
</protein>
<evidence type="ECO:0000256" key="4">
    <source>
        <dbReference type="SAM" id="MobiDB-lite"/>
    </source>
</evidence>
<evidence type="ECO:0000256" key="1">
    <source>
        <dbReference type="ARBA" id="ARBA00022737"/>
    </source>
</evidence>
<dbReference type="PROSITE" id="PS50297">
    <property type="entry name" value="ANK_REP_REGION"/>
    <property type="match status" value="2"/>
</dbReference>
<gene>
    <name evidence="6" type="ORF">JYZ213_LOCUS15765</name>
</gene>
<comment type="caution">
    <text evidence="6">The sequence shown here is derived from an EMBL/GenBank/DDBJ whole genome shotgun (WGS) entry which is preliminary data.</text>
</comment>
<keyword evidence="2 3" id="KW-0040">ANK repeat</keyword>